<feature type="region of interest" description="Disordered" evidence="1">
    <location>
        <begin position="47"/>
        <end position="100"/>
    </location>
</feature>
<dbReference type="AlphaFoldDB" id="A0A2I0KZB2"/>
<organism evidence="2 3">
    <name type="scientific">Punica granatum</name>
    <name type="common">Pomegranate</name>
    <dbReference type="NCBI Taxonomy" id="22663"/>
    <lineage>
        <taxon>Eukaryota</taxon>
        <taxon>Viridiplantae</taxon>
        <taxon>Streptophyta</taxon>
        <taxon>Embryophyta</taxon>
        <taxon>Tracheophyta</taxon>
        <taxon>Spermatophyta</taxon>
        <taxon>Magnoliopsida</taxon>
        <taxon>eudicotyledons</taxon>
        <taxon>Gunneridae</taxon>
        <taxon>Pentapetalae</taxon>
        <taxon>rosids</taxon>
        <taxon>malvids</taxon>
        <taxon>Myrtales</taxon>
        <taxon>Lythraceae</taxon>
        <taxon>Punica</taxon>
    </lineage>
</organism>
<dbReference type="EMBL" id="PGOL01000250">
    <property type="protein sequence ID" value="PKI73815.1"/>
    <property type="molecule type" value="Genomic_DNA"/>
</dbReference>
<proteinExistence type="predicted"/>
<protein>
    <submittedName>
        <fullName evidence="2">Uncharacterized protein</fullName>
    </submittedName>
</protein>
<feature type="compositionally biased region" description="Basic and acidic residues" evidence="1">
    <location>
        <begin position="91"/>
        <end position="100"/>
    </location>
</feature>
<evidence type="ECO:0000256" key="1">
    <source>
        <dbReference type="SAM" id="MobiDB-lite"/>
    </source>
</evidence>
<sequence>MSPGLRSTTNDLVWLGLAPSTAYQVLIEDQIEQPGVRRKTFKMVKTGLPTSSLPHPSSNQRSLKTPWPLPSVASLRKESRGDADSTSFGMHESDDLKNIQ</sequence>
<feature type="compositionally biased region" description="Polar residues" evidence="1">
    <location>
        <begin position="48"/>
        <end position="63"/>
    </location>
</feature>
<accession>A0A2I0KZB2</accession>
<dbReference type="Proteomes" id="UP000233551">
    <property type="component" value="Unassembled WGS sequence"/>
</dbReference>
<reference evidence="2 3" key="1">
    <citation type="submission" date="2017-11" db="EMBL/GenBank/DDBJ databases">
        <title>De-novo sequencing of pomegranate (Punica granatum L.) genome.</title>
        <authorList>
            <person name="Akparov Z."/>
            <person name="Amiraslanov A."/>
            <person name="Hajiyeva S."/>
            <person name="Abbasov M."/>
            <person name="Kaur K."/>
            <person name="Hamwieh A."/>
            <person name="Solovyev V."/>
            <person name="Salamov A."/>
            <person name="Braich B."/>
            <person name="Kosarev P."/>
            <person name="Mahmoud A."/>
            <person name="Hajiyev E."/>
            <person name="Babayeva S."/>
            <person name="Izzatullayeva V."/>
            <person name="Mammadov A."/>
            <person name="Mammadov A."/>
            <person name="Sharifova S."/>
            <person name="Ojaghi J."/>
            <person name="Eynullazada K."/>
            <person name="Bayramov B."/>
            <person name="Abdulazimova A."/>
            <person name="Shahmuradov I."/>
        </authorList>
    </citation>
    <scope>NUCLEOTIDE SEQUENCE [LARGE SCALE GENOMIC DNA]</scope>
    <source>
        <strain evidence="3">cv. AG2017</strain>
        <tissue evidence="2">Leaf</tissue>
    </source>
</reference>
<name>A0A2I0KZB2_PUNGR</name>
<comment type="caution">
    <text evidence="2">The sequence shown here is derived from an EMBL/GenBank/DDBJ whole genome shotgun (WGS) entry which is preliminary data.</text>
</comment>
<gene>
    <name evidence="2" type="ORF">CRG98_005799</name>
</gene>
<evidence type="ECO:0000313" key="2">
    <source>
        <dbReference type="EMBL" id="PKI73815.1"/>
    </source>
</evidence>
<evidence type="ECO:0000313" key="3">
    <source>
        <dbReference type="Proteomes" id="UP000233551"/>
    </source>
</evidence>
<keyword evidence="3" id="KW-1185">Reference proteome</keyword>